<sequence>MFNFKDSHVQKLSIINQFLLPDKEMIFFGLRGCTIVSDDSMEFKSEHSIEITNYDHIHPNCIIGQYHQEKGIALFPGSTVPHSNHVLKSISRRGLGTNMLLTGFYNDYRKGWHKAGKPTGHEAFRQDNKLPVRRTMDDADYDNDDRVEYGRPYDNIHAAWCMSANDQNFASAGCQVIVGYPKCRRRVDPNLDLLPETGPWKYFRQNAYNIDQNSFSYLLLTGKDAMKVATQGNKKLSPRLRYGSQGKLVKEVQKILKDKNFYEGRIDGDFGSRSLRAVLEFQEANFGLNGDDGIVGPITASALGIKWPEKY</sequence>
<dbReference type="RefSeq" id="WP_137090523.1">
    <property type="nucleotide sequence ID" value="NZ_CP028923.1"/>
</dbReference>
<protein>
    <recommendedName>
        <fullName evidence="1">Peptidoglycan binding-like domain-containing protein</fullName>
    </recommendedName>
</protein>
<keyword evidence="3" id="KW-1185">Reference proteome</keyword>
<dbReference type="OrthoDB" id="5623159at2"/>
<gene>
    <name evidence="2" type="ORF">DCC35_09370</name>
</gene>
<dbReference type="Gene3D" id="1.10.101.10">
    <property type="entry name" value="PGBD-like superfamily/PGBD"/>
    <property type="match status" value="1"/>
</dbReference>
<dbReference type="InterPro" id="IPR002477">
    <property type="entry name" value="Peptidoglycan-bd-like"/>
</dbReference>
<dbReference type="Proteomes" id="UP000298616">
    <property type="component" value="Chromosome"/>
</dbReference>
<dbReference type="SUPFAM" id="SSF47090">
    <property type="entry name" value="PGBD-like"/>
    <property type="match status" value="1"/>
</dbReference>
<dbReference type="AlphaFoldDB" id="A0A4D7K222"/>
<name>A0A4D7K222_9BACT</name>
<reference evidence="2 3" key="1">
    <citation type="submission" date="2018-04" db="EMBL/GenBank/DDBJ databases">
        <title>Complete genome uncultured novel isolate.</title>
        <authorList>
            <person name="Merlino G."/>
        </authorList>
    </citation>
    <scope>NUCLEOTIDE SEQUENCE [LARGE SCALE GENOMIC DNA]</scope>
    <source>
        <strain evidence="3">R1DC9</strain>
    </source>
</reference>
<accession>A0A4D7K222</accession>
<feature type="domain" description="Peptidoglycan binding-like" evidence="1">
    <location>
        <begin position="245"/>
        <end position="303"/>
    </location>
</feature>
<dbReference type="InterPro" id="IPR036366">
    <property type="entry name" value="PGBDSf"/>
</dbReference>
<proteinExistence type="predicted"/>
<dbReference type="InterPro" id="IPR036365">
    <property type="entry name" value="PGBD-like_sf"/>
</dbReference>
<dbReference type="Pfam" id="PF01471">
    <property type="entry name" value="PG_binding_1"/>
    <property type="match status" value="1"/>
</dbReference>
<organism evidence="2 3">
    <name type="scientific">Mangrovivirga cuniculi</name>
    <dbReference type="NCBI Taxonomy" id="2715131"/>
    <lineage>
        <taxon>Bacteria</taxon>
        <taxon>Pseudomonadati</taxon>
        <taxon>Bacteroidota</taxon>
        <taxon>Cytophagia</taxon>
        <taxon>Cytophagales</taxon>
        <taxon>Mangrovivirgaceae</taxon>
        <taxon>Mangrovivirga</taxon>
    </lineage>
</organism>
<evidence type="ECO:0000313" key="2">
    <source>
        <dbReference type="EMBL" id="QCK14934.1"/>
    </source>
</evidence>
<evidence type="ECO:0000313" key="3">
    <source>
        <dbReference type="Proteomes" id="UP000298616"/>
    </source>
</evidence>
<evidence type="ECO:0000259" key="1">
    <source>
        <dbReference type="Pfam" id="PF01471"/>
    </source>
</evidence>
<dbReference type="EMBL" id="CP028923">
    <property type="protein sequence ID" value="QCK14934.1"/>
    <property type="molecule type" value="Genomic_DNA"/>
</dbReference>
<dbReference type="KEGG" id="fpf:DCC35_09370"/>